<organism evidence="2 3">
    <name type="scientific">Agathobacter rectalis</name>
    <dbReference type="NCBI Taxonomy" id="39491"/>
    <lineage>
        <taxon>Bacteria</taxon>
        <taxon>Bacillati</taxon>
        <taxon>Bacillota</taxon>
        <taxon>Clostridia</taxon>
        <taxon>Lachnospirales</taxon>
        <taxon>Lachnospiraceae</taxon>
        <taxon>Agathobacter</taxon>
    </lineage>
</organism>
<name>A0A395V651_9FIRM</name>
<sequence length="402" mass="46387">MNFKIYKTDLINKIMIFQLAWILFYGLAYSYYPSIAVFTYIPDILNIILIICSFERTKYGIKIRYLGIAMFVGYAFLSILWGDMNMYFIVASFRRYVTAMIVYFVSTEYITEKYLNKGINLFLFALGIDVFATGYQNLVLKLHPDFCNGIFGTYGYNNAMQGMFCSIISAIAMVYYIDKKWSKFKMIYALGTSCVICAFSEIKAFYILIITLFVIVLLFRCNNSKLRKKISSFIVIGVLLLYIAYKILERVFPENLATFFDLSHYMLYEKYGAHGGAGRLNNIQYIYNDVFKKNIFETLIGQGLGSVENEFVYTIGKLFVSFGVIGVMLLLGWVLYLFFKCMKKAKESSENLIEAVILVMIVISSFLWNSLFTQMTYIIFWLLGINNINLSVMQAKGNGELK</sequence>
<feature type="transmembrane region" description="Helical" evidence="1">
    <location>
        <begin position="87"/>
        <end position="106"/>
    </location>
</feature>
<protein>
    <recommendedName>
        <fullName evidence="4">O-antigen ligase domain-containing protein</fullName>
    </recommendedName>
</protein>
<keyword evidence="1" id="KW-1133">Transmembrane helix</keyword>
<dbReference type="Proteomes" id="UP000266066">
    <property type="component" value="Unassembled WGS sequence"/>
</dbReference>
<evidence type="ECO:0000313" key="2">
    <source>
        <dbReference type="EMBL" id="RGR57234.1"/>
    </source>
</evidence>
<accession>A0A395V651</accession>
<reference evidence="2 3" key="1">
    <citation type="submission" date="2018-08" db="EMBL/GenBank/DDBJ databases">
        <title>A genome reference for cultivated species of the human gut microbiota.</title>
        <authorList>
            <person name="Zou Y."/>
            <person name="Xue W."/>
            <person name="Luo G."/>
        </authorList>
    </citation>
    <scope>NUCLEOTIDE SEQUENCE [LARGE SCALE GENOMIC DNA]</scope>
    <source>
        <strain evidence="2 3">AF25-15</strain>
    </source>
</reference>
<gene>
    <name evidence="2" type="ORF">DWY38_02415</name>
</gene>
<evidence type="ECO:0000256" key="1">
    <source>
        <dbReference type="SAM" id="Phobius"/>
    </source>
</evidence>
<dbReference type="AlphaFoldDB" id="A0A395V651"/>
<evidence type="ECO:0000313" key="3">
    <source>
        <dbReference type="Proteomes" id="UP000266066"/>
    </source>
</evidence>
<keyword evidence="1" id="KW-0812">Transmembrane</keyword>
<dbReference type="EMBL" id="QRUJ01000001">
    <property type="protein sequence ID" value="RGR57234.1"/>
    <property type="molecule type" value="Genomic_DNA"/>
</dbReference>
<proteinExistence type="predicted"/>
<comment type="caution">
    <text evidence="2">The sequence shown here is derived from an EMBL/GenBank/DDBJ whole genome shotgun (WGS) entry which is preliminary data.</text>
</comment>
<feature type="transmembrane region" description="Helical" evidence="1">
    <location>
        <begin position="118"/>
        <end position="139"/>
    </location>
</feature>
<feature type="transmembrane region" description="Helical" evidence="1">
    <location>
        <begin position="159"/>
        <end position="177"/>
    </location>
</feature>
<feature type="transmembrane region" description="Helical" evidence="1">
    <location>
        <begin position="351"/>
        <end position="368"/>
    </location>
</feature>
<evidence type="ECO:0008006" key="4">
    <source>
        <dbReference type="Google" id="ProtNLM"/>
    </source>
</evidence>
<feature type="transmembrane region" description="Helical" evidence="1">
    <location>
        <begin position="318"/>
        <end position="339"/>
    </location>
</feature>
<feature type="transmembrane region" description="Helical" evidence="1">
    <location>
        <begin position="63"/>
        <end position="81"/>
    </location>
</feature>
<feature type="transmembrane region" description="Helical" evidence="1">
    <location>
        <begin position="230"/>
        <end position="248"/>
    </location>
</feature>
<feature type="transmembrane region" description="Helical" evidence="1">
    <location>
        <begin position="374"/>
        <end position="392"/>
    </location>
</feature>
<feature type="transmembrane region" description="Helical" evidence="1">
    <location>
        <begin position="205"/>
        <end position="223"/>
    </location>
</feature>
<keyword evidence="1" id="KW-0472">Membrane</keyword>